<protein>
    <submittedName>
        <fullName evidence="1">Uncharacterized protein</fullName>
    </submittedName>
</protein>
<dbReference type="EMBL" id="FOSP01000001">
    <property type="protein sequence ID" value="SFK18980.1"/>
    <property type="molecule type" value="Genomic_DNA"/>
</dbReference>
<name>A0A1I3XHM8_9PROT</name>
<reference evidence="2" key="1">
    <citation type="submission" date="2016-10" db="EMBL/GenBank/DDBJ databases">
        <authorList>
            <person name="Varghese N."/>
            <person name="Submissions S."/>
        </authorList>
    </citation>
    <scope>NUCLEOTIDE SEQUENCE [LARGE SCALE GENOMIC DNA]</scope>
    <source>
        <strain evidence="2">Nm69</strain>
    </source>
</reference>
<dbReference type="RefSeq" id="WP_090696622.1">
    <property type="nucleotide sequence ID" value="NZ_FOSP01000001.1"/>
</dbReference>
<sequence length="162" mass="19084">MITNDNLKSRMVEKIIDLLKSLYSYGFSKPIVSQDDWSTSIIFKLTNIALEIELDWRDFNVFVLVVRMERGNLPSGYYVSAGKPCRYHLQKVISDRRWNVDQEAFAELTPKKNSRRQKILWSEDMMFDRFLAYKIVLDDCVDKLRKEESMIFEVAPDNGTLE</sequence>
<accession>A0A1I3XHM8</accession>
<dbReference type="AlphaFoldDB" id="A0A1I3XHM8"/>
<dbReference type="Proteomes" id="UP000199533">
    <property type="component" value="Unassembled WGS sequence"/>
</dbReference>
<proteinExistence type="predicted"/>
<evidence type="ECO:0000313" key="2">
    <source>
        <dbReference type="Proteomes" id="UP000199533"/>
    </source>
</evidence>
<organism evidence="1 2">
    <name type="scientific">Nitrosomonas aestuarii</name>
    <dbReference type="NCBI Taxonomy" id="52441"/>
    <lineage>
        <taxon>Bacteria</taxon>
        <taxon>Pseudomonadati</taxon>
        <taxon>Pseudomonadota</taxon>
        <taxon>Betaproteobacteria</taxon>
        <taxon>Nitrosomonadales</taxon>
        <taxon>Nitrosomonadaceae</taxon>
        <taxon>Nitrosomonas</taxon>
    </lineage>
</organism>
<evidence type="ECO:0000313" key="1">
    <source>
        <dbReference type="EMBL" id="SFK18980.1"/>
    </source>
</evidence>
<dbReference type="STRING" id="52441.SAMN05216302_1001296"/>
<keyword evidence="2" id="KW-1185">Reference proteome</keyword>
<dbReference type="OrthoDB" id="5115951at2"/>
<gene>
    <name evidence="1" type="ORF">SAMN05216302_1001296</name>
</gene>